<keyword evidence="6" id="KW-1185">Reference proteome</keyword>
<accession>A0A564FVI7</accession>
<dbReference type="RefSeq" id="WP_144762924.1">
    <property type="nucleotide sequence ID" value="NZ_BPQI01000005.1"/>
</dbReference>
<reference evidence="3" key="3">
    <citation type="submission" date="2021-08" db="EMBL/GenBank/DDBJ databases">
        <authorList>
            <person name="Tani A."/>
            <person name="Ola A."/>
            <person name="Ogura Y."/>
            <person name="Katsura K."/>
            <person name="Hayashi T."/>
        </authorList>
    </citation>
    <scope>NUCLEOTIDE SEQUENCE</scope>
    <source>
        <strain evidence="3">DSM 22415</strain>
    </source>
</reference>
<dbReference type="Proteomes" id="UP001055303">
    <property type="component" value="Unassembled WGS sequence"/>
</dbReference>
<protein>
    <submittedName>
        <fullName evidence="4">Uncharacterized protein</fullName>
    </submittedName>
</protein>
<dbReference type="AlphaFoldDB" id="A0A564FVI7"/>
<evidence type="ECO:0000313" key="3">
    <source>
        <dbReference type="EMBL" id="GJD54368.1"/>
    </source>
</evidence>
<organism evidence="4 5">
    <name type="scientific">Methylobacterium dankookense</name>
    <dbReference type="NCBI Taxonomy" id="560405"/>
    <lineage>
        <taxon>Bacteria</taxon>
        <taxon>Pseudomonadati</taxon>
        <taxon>Pseudomonadota</taxon>
        <taxon>Alphaproteobacteria</taxon>
        <taxon>Hyphomicrobiales</taxon>
        <taxon>Methylobacteriaceae</taxon>
        <taxon>Methylobacterium</taxon>
    </lineage>
</organism>
<evidence type="ECO:0000313" key="5">
    <source>
        <dbReference type="Proteomes" id="UP000401717"/>
    </source>
</evidence>
<keyword evidence="2" id="KW-1133">Transmembrane helix</keyword>
<dbReference type="EMBL" id="BPQI01000005">
    <property type="protein sequence ID" value="GJD54368.1"/>
    <property type="molecule type" value="Genomic_DNA"/>
</dbReference>
<dbReference type="Proteomes" id="UP000401717">
    <property type="component" value="Unassembled WGS sequence"/>
</dbReference>
<evidence type="ECO:0000313" key="6">
    <source>
        <dbReference type="Proteomes" id="UP001055303"/>
    </source>
</evidence>
<name>A0A564FVI7_9HYPH</name>
<feature type="transmembrane region" description="Helical" evidence="2">
    <location>
        <begin position="29"/>
        <end position="49"/>
    </location>
</feature>
<feature type="compositionally biased region" description="Low complexity" evidence="1">
    <location>
        <begin position="13"/>
        <end position="22"/>
    </location>
</feature>
<gene>
    <name evidence="3" type="ORF">IFDJLNFL_0239</name>
    <name evidence="4" type="ORF">MTDSW087_01791</name>
</gene>
<reference evidence="4 5" key="1">
    <citation type="submission" date="2019-06" db="EMBL/GenBank/DDBJ databases">
        <authorList>
            <person name="Rodrigo-Torres L."/>
            <person name="Arahal R. D."/>
            <person name="Lucena T."/>
        </authorList>
    </citation>
    <scope>NUCLEOTIDE SEQUENCE [LARGE SCALE GENOMIC DNA]</scope>
    <source>
        <strain evidence="4 5">SW08-7</strain>
    </source>
</reference>
<evidence type="ECO:0000256" key="2">
    <source>
        <dbReference type="SAM" id="Phobius"/>
    </source>
</evidence>
<keyword evidence="2" id="KW-0812">Transmembrane</keyword>
<evidence type="ECO:0000256" key="1">
    <source>
        <dbReference type="SAM" id="MobiDB-lite"/>
    </source>
</evidence>
<keyword evidence="2" id="KW-0472">Membrane</keyword>
<proteinExistence type="predicted"/>
<reference evidence="3" key="2">
    <citation type="journal article" date="2021" name="Front. Microbiol.">
        <title>Comprehensive Comparative Genomics and Phenotyping of Methylobacterium Species.</title>
        <authorList>
            <person name="Alessa O."/>
            <person name="Ogura Y."/>
            <person name="Fujitani Y."/>
            <person name="Takami H."/>
            <person name="Hayashi T."/>
            <person name="Sahin N."/>
            <person name="Tani A."/>
        </authorList>
    </citation>
    <scope>NUCLEOTIDE SEQUENCE</scope>
    <source>
        <strain evidence="3">DSM 22415</strain>
    </source>
</reference>
<feature type="region of interest" description="Disordered" evidence="1">
    <location>
        <begin position="1"/>
        <end position="22"/>
    </location>
</feature>
<dbReference type="EMBL" id="CABFVH010000008">
    <property type="protein sequence ID" value="VUF12103.1"/>
    <property type="molecule type" value="Genomic_DNA"/>
</dbReference>
<evidence type="ECO:0000313" key="4">
    <source>
        <dbReference type="EMBL" id="VUF12103.1"/>
    </source>
</evidence>
<sequence length="66" mass="6925">MPGRTEARIAVPADSSGADGRARAAGPRWLRLGFVALLGAVAGATLFATEAQGRAETRRRSEDEQT</sequence>